<name>A0A8B6F4Q5_MYTGA</name>
<gene>
    <name evidence="2" type="ORF">MGAL_10B066011</name>
</gene>
<comment type="caution">
    <text evidence="2">The sequence shown here is derived from an EMBL/GenBank/DDBJ whole genome shotgun (WGS) entry which is preliminary data.</text>
</comment>
<accession>A0A8B6F4Q5</accession>
<organism evidence="2 3">
    <name type="scientific">Mytilus galloprovincialis</name>
    <name type="common">Mediterranean mussel</name>
    <dbReference type="NCBI Taxonomy" id="29158"/>
    <lineage>
        <taxon>Eukaryota</taxon>
        <taxon>Metazoa</taxon>
        <taxon>Spiralia</taxon>
        <taxon>Lophotrochozoa</taxon>
        <taxon>Mollusca</taxon>
        <taxon>Bivalvia</taxon>
        <taxon>Autobranchia</taxon>
        <taxon>Pteriomorphia</taxon>
        <taxon>Mytilida</taxon>
        <taxon>Mytiloidea</taxon>
        <taxon>Mytilidae</taxon>
        <taxon>Mytilinae</taxon>
        <taxon>Mytilus</taxon>
    </lineage>
</organism>
<proteinExistence type="predicted"/>
<dbReference type="EMBL" id="UYJE01006234">
    <property type="protein sequence ID" value="VDI44148.1"/>
    <property type="molecule type" value="Genomic_DNA"/>
</dbReference>
<dbReference type="Proteomes" id="UP000596742">
    <property type="component" value="Unassembled WGS sequence"/>
</dbReference>
<evidence type="ECO:0000256" key="1">
    <source>
        <dbReference type="SAM" id="MobiDB-lite"/>
    </source>
</evidence>
<feature type="region of interest" description="Disordered" evidence="1">
    <location>
        <begin position="99"/>
        <end position="120"/>
    </location>
</feature>
<sequence>MMQALCIVNQTIGKASKTRGFLRRNLVGVLQQKSFSLLHVRKTNPEICFPGMGSPPNYHQTRLIAGTETSSSLCLQLLQGQPSRMCYKATGPTSIGITGAQTMETESGAVLQDSTPDDLH</sequence>
<protein>
    <submittedName>
        <fullName evidence="2">Uncharacterized protein</fullName>
    </submittedName>
</protein>
<dbReference type="AlphaFoldDB" id="A0A8B6F4Q5"/>
<keyword evidence="3" id="KW-1185">Reference proteome</keyword>
<evidence type="ECO:0000313" key="2">
    <source>
        <dbReference type="EMBL" id="VDI44148.1"/>
    </source>
</evidence>
<reference evidence="2" key="1">
    <citation type="submission" date="2018-11" db="EMBL/GenBank/DDBJ databases">
        <authorList>
            <person name="Alioto T."/>
            <person name="Alioto T."/>
        </authorList>
    </citation>
    <scope>NUCLEOTIDE SEQUENCE</scope>
</reference>
<evidence type="ECO:0000313" key="3">
    <source>
        <dbReference type="Proteomes" id="UP000596742"/>
    </source>
</evidence>